<dbReference type="GO" id="GO:0005886">
    <property type="term" value="C:plasma membrane"/>
    <property type="evidence" value="ECO:0007669"/>
    <property type="project" value="TreeGrafter"/>
</dbReference>
<dbReference type="STRING" id="6293.A0A1I8ESX2"/>
<evidence type="ECO:0000256" key="1">
    <source>
        <dbReference type="ARBA" id="ARBA00004141"/>
    </source>
</evidence>
<feature type="domain" description="Potassium channel" evidence="10">
    <location>
        <begin position="295"/>
        <end position="356"/>
    </location>
</feature>
<reference evidence="11" key="1">
    <citation type="submission" date="2016-11" db="UniProtKB">
        <authorList>
            <consortium name="WormBaseParasite"/>
        </authorList>
    </citation>
    <scope>IDENTIFICATION</scope>
    <source>
        <strain evidence="11">pt0022</strain>
    </source>
</reference>
<evidence type="ECO:0000256" key="3">
    <source>
        <dbReference type="ARBA" id="ARBA00022692"/>
    </source>
</evidence>
<name>A0A1I8ESX2_WUCBA</name>
<feature type="transmembrane region" description="Helical" evidence="9">
    <location>
        <begin position="332"/>
        <end position="353"/>
    </location>
</feature>
<evidence type="ECO:0000256" key="2">
    <source>
        <dbReference type="ARBA" id="ARBA00022448"/>
    </source>
</evidence>
<dbReference type="AlphaFoldDB" id="A0A1I8ESX2"/>
<dbReference type="PANTHER" id="PTHR11003">
    <property type="entry name" value="POTASSIUM CHANNEL, SUBFAMILY K"/>
    <property type="match status" value="1"/>
</dbReference>
<evidence type="ECO:0000256" key="5">
    <source>
        <dbReference type="ARBA" id="ARBA00023065"/>
    </source>
</evidence>
<organism evidence="11">
    <name type="scientific">Wuchereria bancrofti</name>
    <dbReference type="NCBI Taxonomy" id="6293"/>
    <lineage>
        <taxon>Eukaryota</taxon>
        <taxon>Metazoa</taxon>
        <taxon>Ecdysozoa</taxon>
        <taxon>Nematoda</taxon>
        <taxon>Chromadorea</taxon>
        <taxon>Rhabditida</taxon>
        <taxon>Spirurina</taxon>
        <taxon>Spiruromorpha</taxon>
        <taxon>Filarioidea</taxon>
        <taxon>Onchocercidae</taxon>
        <taxon>Wuchereria</taxon>
    </lineage>
</organism>
<dbReference type="PRINTS" id="PR01333">
    <property type="entry name" value="2POREKCHANEL"/>
</dbReference>
<feature type="transmembrane region" description="Helical" evidence="9">
    <location>
        <begin position="99"/>
        <end position="119"/>
    </location>
</feature>
<keyword evidence="2 8" id="KW-0813">Transport</keyword>
<keyword evidence="3 8" id="KW-0812">Transmembrane</keyword>
<keyword evidence="7 8" id="KW-0407">Ion channel</keyword>
<dbReference type="WBParaSite" id="maker-PairedContig_4342-snap-gene-0.28-mRNA-1">
    <property type="protein sequence ID" value="maker-PairedContig_4342-snap-gene-0.28-mRNA-1"/>
    <property type="gene ID" value="maker-PairedContig_4342-snap-gene-0.28"/>
</dbReference>
<dbReference type="GO" id="GO:0030322">
    <property type="term" value="P:stabilization of membrane potential"/>
    <property type="evidence" value="ECO:0007669"/>
    <property type="project" value="TreeGrafter"/>
</dbReference>
<evidence type="ECO:0000256" key="6">
    <source>
        <dbReference type="ARBA" id="ARBA00023136"/>
    </source>
</evidence>
<accession>A0A1I8ESX2</accession>
<sequence length="503" mass="59129">MKASTHGKNQVPDDKIGLIDNVQTPVVIPQYFTDEKRPSLLFGEDNSMVTDSVLPNEKRRRRRKRRRTLEVNCEKQKMESMKVEKVEKATGGRTIWRNIIWLIILFAYSFIGGIVFSAIEGNNDKNEILLKYRRDMDLYEKHKMYQIKIFKKLWEIDRNQLYKQNKSISVSDVENHKIKLASDVFRWYENELGIEIKQPVITDTKWNIWGGVYYSASLYTTIGYGNFFPVTPAGRIISMIYAFCGIPLVFTILLEWGFLYYTWLDMFWKWFNVKLCSSAMKKHHKKRLAKENAFVVRLWETNWTYFTAYYYFFTSLTTIGLGDVVTETPNYIIFNLALTMIGLSVVGLCVSIVQAKIRLIFDRMIRSIDSQYRIRQIDPDVATMTVIPDEKEGVKRLCEAQPIQDRLIYIAMDEHKKQLLEDRWRQRSSMINRITQTRPNRADKCIQTGQRVDEQPPVRLERYDDYKSGSSTLSDEDVADYDPITGKRLVAPSARRYIYTVFD</sequence>
<dbReference type="GO" id="GO:0022841">
    <property type="term" value="F:potassium ion leak channel activity"/>
    <property type="evidence" value="ECO:0007669"/>
    <property type="project" value="TreeGrafter"/>
</dbReference>
<dbReference type="InterPro" id="IPR013099">
    <property type="entry name" value="K_chnl_dom"/>
</dbReference>
<feature type="domain" description="Potassium channel" evidence="10">
    <location>
        <begin position="205"/>
        <end position="255"/>
    </location>
</feature>
<dbReference type="SUPFAM" id="SSF81324">
    <property type="entry name" value="Voltage-gated potassium channels"/>
    <property type="match status" value="2"/>
</dbReference>
<evidence type="ECO:0000256" key="9">
    <source>
        <dbReference type="SAM" id="Phobius"/>
    </source>
</evidence>
<proteinExistence type="inferred from homology"/>
<dbReference type="PANTHER" id="PTHR11003:SF307">
    <property type="entry name" value="POTASSIUM CHANNEL DOMAIN-CONTAINING PROTEIN"/>
    <property type="match status" value="1"/>
</dbReference>
<dbReference type="Gene3D" id="1.10.287.70">
    <property type="match status" value="1"/>
</dbReference>
<evidence type="ECO:0000256" key="8">
    <source>
        <dbReference type="RuleBase" id="RU003857"/>
    </source>
</evidence>
<evidence type="ECO:0000313" key="11">
    <source>
        <dbReference type="WBParaSite" id="maker-PairedContig_4342-snap-gene-0.28-mRNA-1"/>
    </source>
</evidence>
<dbReference type="GO" id="GO:0015271">
    <property type="term" value="F:outward rectifier potassium channel activity"/>
    <property type="evidence" value="ECO:0007669"/>
    <property type="project" value="TreeGrafter"/>
</dbReference>
<comment type="subcellular location">
    <subcellularLocation>
        <location evidence="1">Membrane</location>
        <topology evidence="1">Multi-pass membrane protein</topology>
    </subcellularLocation>
</comment>
<dbReference type="InterPro" id="IPR003280">
    <property type="entry name" value="2pore_dom_K_chnl"/>
</dbReference>
<keyword evidence="5 8" id="KW-0406">Ion transport</keyword>
<feature type="transmembrane region" description="Helical" evidence="9">
    <location>
        <begin position="236"/>
        <end position="261"/>
    </location>
</feature>
<evidence type="ECO:0000259" key="10">
    <source>
        <dbReference type="Pfam" id="PF07885"/>
    </source>
</evidence>
<keyword evidence="4 9" id="KW-1133">Transmembrane helix</keyword>
<keyword evidence="6 9" id="KW-0472">Membrane</keyword>
<protein>
    <recommendedName>
        <fullName evidence="10">Potassium channel domain-containing protein</fullName>
    </recommendedName>
</protein>
<evidence type="ECO:0000256" key="7">
    <source>
        <dbReference type="ARBA" id="ARBA00023303"/>
    </source>
</evidence>
<evidence type="ECO:0000256" key="4">
    <source>
        <dbReference type="ARBA" id="ARBA00022989"/>
    </source>
</evidence>
<dbReference type="Pfam" id="PF07885">
    <property type="entry name" value="Ion_trans_2"/>
    <property type="match status" value="2"/>
</dbReference>
<comment type="similarity">
    <text evidence="8">Belongs to the two pore domain potassium channel (TC 1.A.1.8) family.</text>
</comment>